<gene>
    <name evidence="1" type="ORF">LCI18_002988</name>
</gene>
<organism evidence="1 2">
    <name type="scientific">Fusarium solani subsp. cucurbitae</name>
    <name type="common">Neocosmosporum cucurbitae</name>
    <dbReference type="NCBI Taxonomy" id="2747967"/>
    <lineage>
        <taxon>Eukaryota</taxon>
        <taxon>Fungi</taxon>
        <taxon>Dikarya</taxon>
        <taxon>Ascomycota</taxon>
        <taxon>Pezizomycotina</taxon>
        <taxon>Sordariomycetes</taxon>
        <taxon>Hypocreomycetidae</taxon>
        <taxon>Hypocreales</taxon>
        <taxon>Nectriaceae</taxon>
        <taxon>Fusarium</taxon>
        <taxon>Fusarium solani species complex</taxon>
    </lineage>
</organism>
<sequence length="1183" mass="132700">MSFPHSINNGAVLEIDAWFVHIPPFSSHAFNADMTVNENISLLESRRLLHVPKRFKNITASVFRNALPEPPLPSSDGNVSCDLKSTPQISDAQNKPVASAASPDPTAPSDNTPHQEPITTPDESEYRQNGPFRDAVELPHVSPKIYVYPHSGSEIPDAFRSRFREVVNLFKLNTEQHPPLKAHLEHIDYELRMCGTAAREAHPSIIVFCRPSEFSCLKSLLNSKHLKLQYCLRKSSPRYSWKSWGKSVQANPSDAFKPLFNLYFWRAQRPRILYSHQHPMESLSVFIEAPNSPHARLTASGRVIAIPQLSGGGHSTSTIGCILQVDSRFYGLTAAHLLDREMEISPRHKLRSPPHSHLRCLKAQESDSISFAKQSMASPSDDGSSTTSGYGMVESTYTAHTSISDSVLYDQISDDDDDFVDDVEYQDLEENDQEAPRVVEGPESQPLPFETFQTLHPAIFAPSSCSELCEYNRNPDNDWALVIMSVAEPQLPNAFFDASQTCQPTFFSSTPGSLPEEETPVLIVASKQRVLCGMMQPMPSFLGGITRKGQAEYWTVVLSKGEALHTGDSGSVVIGADSPNFVFGHVVGSNPLGEVYVSPLEATINQIMGFLETTHVSLPEPLPLLSGLATYHLEKGDDYAFELLNYLDGLIQTSQQTSDWSSLESWALCYQRLELLETVKNSLRVAKDLEKVRILQKFSPDHSEKILGLDLMFVAESTALSTTINTGTSTIFTEDTDDSDYEFDDALTPKEPERTPRNSIDEDDRDSRATPGVTHHGFNSDQNTANDKVHDQRSVRFADDLHTLDASHQSDPLDSNRGIIEDASRSSQQTIQPGHASPALQRLSIEDDLVYQRFMESRPRRPPSYEETITLPNETLPGYSCDIDVEGVFMRKMEITNTIQRAEDRHWRMVYIILHGTALNIYGVKRSWQWGLTRDDGSSVVSDNPPWIDQGKLVKSYGLQHADIGIAADYKKRRYVIRLRVETDQFLISCVELSTFVRWLDWLNAAIQVAAPLEDRDFPFDYSIPRIQRIRWFRGQATTPDLDLDLSSRPNLPRSSTADTNDDIPIGSGPNSPSVEGDLSRLRASFGPQLPADSFPEDPIDPVTGKWFPRHEWGSAHDMLYAKLCFSNLLFRSPRKSSYVICNGKRWFVDWPTGRMVRVLPPTYGEVDYDGPWQAVHTENGRI</sequence>
<keyword evidence="2" id="KW-1185">Reference proteome</keyword>
<dbReference type="Proteomes" id="UP000830768">
    <property type="component" value="Chromosome 3"/>
</dbReference>
<proteinExistence type="predicted"/>
<dbReference type="EMBL" id="CP090032">
    <property type="protein sequence ID" value="UPK92053.1"/>
    <property type="molecule type" value="Genomic_DNA"/>
</dbReference>
<accession>A0ACD3YT88</accession>
<evidence type="ECO:0000313" key="1">
    <source>
        <dbReference type="EMBL" id="UPK92053.1"/>
    </source>
</evidence>
<protein>
    <submittedName>
        <fullName evidence="1">Uncharacterized protein</fullName>
    </submittedName>
</protein>
<evidence type="ECO:0000313" key="2">
    <source>
        <dbReference type="Proteomes" id="UP000830768"/>
    </source>
</evidence>
<name>A0ACD3YT88_FUSSC</name>
<reference evidence="1" key="1">
    <citation type="submission" date="2021-11" db="EMBL/GenBank/DDBJ databases">
        <title>Fusarium solani-melongenae Genome sequencing and assembly.</title>
        <authorList>
            <person name="Xie S."/>
            <person name="Huang L."/>
            <person name="Zhang X."/>
        </authorList>
    </citation>
    <scope>NUCLEOTIDE SEQUENCE</scope>
    <source>
        <strain evidence="1">CRI 24-3</strain>
    </source>
</reference>